<evidence type="ECO:0000313" key="1">
    <source>
        <dbReference type="EMBL" id="MBA0730189.1"/>
    </source>
</evidence>
<dbReference type="AlphaFoldDB" id="A0A7J9B3B5"/>
<dbReference type="EMBL" id="JABEZV010443176">
    <property type="protein sequence ID" value="MBA0730189.1"/>
    <property type="molecule type" value="Genomic_DNA"/>
</dbReference>
<comment type="caution">
    <text evidence="1">The sequence shown here is derived from an EMBL/GenBank/DDBJ whole genome shotgun (WGS) entry which is preliminary data.</text>
</comment>
<keyword evidence="2" id="KW-1185">Reference proteome</keyword>
<proteinExistence type="predicted"/>
<sequence length="91" mass="9953">MHAEEQDRVDSLDVCSSYLHGSTVTFRRICKRKISSGELRGCFQVRSYIGVGVLVGFICLEFGELWLCPIASAKVIQVKAVCARNSGSGLV</sequence>
<reference evidence="1 2" key="1">
    <citation type="journal article" date="2019" name="Genome Biol. Evol.">
        <title>Insights into the evolution of the New World diploid cottons (Gossypium, subgenus Houzingenia) based on genome sequencing.</title>
        <authorList>
            <person name="Grover C.E."/>
            <person name="Arick M.A. 2nd"/>
            <person name="Thrash A."/>
            <person name="Conover J.L."/>
            <person name="Sanders W.S."/>
            <person name="Peterson D.G."/>
            <person name="Frelichowski J.E."/>
            <person name="Scheffler J.A."/>
            <person name="Scheffler B.E."/>
            <person name="Wendel J.F."/>
        </authorList>
    </citation>
    <scope>NUCLEOTIDE SEQUENCE [LARGE SCALE GENOMIC DNA]</scope>
    <source>
        <strain evidence="1">4</strain>
        <tissue evidence="1">Leaf</tissue>
    </source>
</reference>
<accession>A0A7J9B3B5</accession>
<evidence type="ECO:0000313" key="2">
    <source>
        <dbReference type="Proteomes" id="UP000593574"/>
    </source>
</evidence>
<dbReference type="Proteomes" id="UP000593574">
    <property type="component" value="Unassembled WGS sequence"/>
</dbReference>
<gene>
    <name evidence="1" type="ORF">Golax_004593</name>
</gene>
<protein>
    <submittedName>
        <fullName evidence="1">Uncharacterized protein</fullName>
    </submittedName>
</protein>
<organism evidence="1 2">
    <name type="scientific">Gossypium laxum</name>
    <dbReference type="NCBI Taxonomy" id="34288"/>
    <lineage>
        <taxon>Eukaryota</taxon>
        <taxon>Viridiplantae</taxon>
        <taxon>Streptophyta</taxon>
        <taxon>Embryophyta</taxon>
        <taxon>Tracheophyta</taxon>
        <taxon>Spermatophyta</taxon>
        <taxon>Magnoliopsida</taxon>
        <taxon>eudicotyledons</taxon>
        <taxon>Gunneridae</taxon>
        <taxon>Pentapetalae</taxon>
        <taxon>rosids</taxon>
        <taxon>malvids</taxon>
        <taxon>Malvales</taxon>
        <taxon>Malvaceae</taxon>
        <taxon>Malvoideae</taxon>
        <taxon>Gossypium</taxon>
    </lineage>
</organism>
<name>A0A7J9B3B5_9ROSI</name>